<evidence type="ECO:0000256" key="1">
    <source>
        <dbReference type="SAM" id="SignalP"/>
    </source>
</evidence>
<proteinExistence type="predicted"/>
<feature type="chain" id="PRO_5020881810" description="Secreted protein" evidence="1">
    <location>
        <begin position="20"/>
        <end position="118"/>
    </location>
</feature>
<accession>A0A4V4HC15</accession>
<evidence type="ECO:0008006" key="4">
    <source>
        <dbReference type="Google" id="ProtNLM"/>
    </source>
</evidence>
<gene>
    <name evidence="2" type="ORF">K435DRAFT_809074</name>
</gene>
<name>A0A4V4HC15_DENBC</name>
<dbReference type="EMBL" id="ML179809">
    <property type="protein sequence ID" value="THU81435.1"/>
    <property type="molecule type" value="Genomic_DNA"/>
</dbReference>
<evidence type="ECO:0000313" key="3">
    <source>
        <dbReference type="Proteomes" id="UP000297245"/>
    </source>
</evidence>
<evidence type="ECO:0000313" key="2">
    <source>
        <dbReference type="EMBL" id="THU81435.1"/>
    </source>
</evidence>
<keyword evidence="3" id="KW-1185">Reference proteome</keyword>
<dbReference type="AlphaFoldDB" id="A0A4V4HC15"/>
<keyword evidence="1" id="KW-0732">Signal</keyword>
<reference evidence="2 3" key="1">
    <citation type="journal article" date="2019" name="Nat. Ecol. Evol.">
        <title>Megaphylogeny resolves global patterns of mushroom evolution.</title>
        <authorList>
            <person name="Varga T."/>
            <person name="Krizsan K."/>
            <person name="Foldi C."/>
            <person name="Dima B."/>
            <person name="Sanchez-Garcia M."/>
            <person name="Sanchez-Ramirez S."/>
            <person name="Szollosi G.J."/>
            <person name="Szarkandi J.G."/>
            <person name="Papp V."/>
            <person name="Albert L."/>
            <person name="Andreopoulos W."/>
            <person name="Angelini C."/>
            <person name="Antonin V."/>
            <person name="Barry K.W."/>
            <person name="Bougher N.L."/>
            <person name="Buchanan P."/>
            <person name="Buyck B."/>
            <person name="Bense V."/>
            <person name="Catcheside P."/>
            <person name="Chovatia M."/>
            <person name="Cooper J."/>
            <person name="Damon W."/>
            <person name="Desjardin D."/>
            <person name="Finy P."/>
            <person name="Geml J."/>
            <person name="Haridas S."/>
            <person name="Hughes K."/>
            <person name="Justo A."/>
            <person name="Karasinski D."/>
            <person name="Kautmanova I."/>
            <person name="Kiss B."/>
            <person name="Kocsube S."/>
            <person name="Kotiranta H."/>
            <person name="LaButti K.M."/>
            <person name="Lechner B.E."/>
            <person name="Liimatainen K."/>
            <person name="Lipzen A."/>
            <person name="Lukacs Z."/>
            <person name="Mihaltcheva S."/>
            <person name="Morgado L.N."/>
            <person name="Niskanen T."/>
            <person name="Noordeloos M.E."/>
            <person name="Ohm R.A."/>
            <person name="Ortiz-Santana B."/>
            <person name="Ovrebo C."/>
            <person name="Racz N."/>
            <person name="Riley R."/>
            <person name="Savchenko A."/>
            <person name="Shiryaev A."/>
            <person name="Soop K."/>
            <person name="Spirin V."/>
            <person name="Szebenyi C."/>
            <person name="Tomsovsky M."/>
            <person name="Tulloss R.E."/>
            <person name="Uehling J."/>
            <person name="Grigoriev I.V."/>
            <person name="Vagvolgyi C."/>
            <person name="Papp T."/>
            <person name="Martin F.M."/>
            <person name="Miettinen O."/>
            <person name="Hibbett D.S."/>
            <person name="Nagy L.G."/>
        </authorList>
    </citation>
    <scope>NUCLEOTIDE SEQUENCE [LARGE SCALE GENOMIC DNA]</scope>
    <source>
        <strain evidence="2 3">CBS 962.96</strain>
    </source>
</reference>
<sequence>MSRCSGSILFCFGLTFVHFFSYSVQPPSVAWLDVFQVLHLSPTALASLFTPASFMRDLERVILYSGHTKDWHETESLASTRELIREKIRGKSVTRRPGSGLVPVFRPHKVLSSSTLVA</sequence>
<dbReference type="Proteomes" id="UP000297245">
    <property type="component" value="Unassembled WGS sequence"/>
</dbReference>
<organism evidence="2 3">
    <name type="scientific">Dendrothele bispora (strain CBS 962.96)</name>
    <dbReference type="NCBI Taxonomy" id="1314807"/>
    <lineage>
        <taxon>Eukaryota</taxon>
        <taxon>Fungi</taxon>
        <taxon>Dikarya</taxon>
        <taxon>Basidiomycota</taxon>
        <taxon>Agaricomycotina</taxon>
        <taxon>Agaricomycetes</taxon>
        <taxon>Agaricomycetidae</taxon>
        <taxon>Agaricales</taxon>
        <taxon>Agaricales incertae sedis</taxon>
        <taxon>Dendrothele</taxon>
    </lineage>
</organism>
<protein>
    <recommendedName>
        <fullName evidence="4">Secreted protein</fullName>
    </recommendedName>
</protein>
<feature type="signal peptide" evidence="1">
    <location>
        <begin position="1"/>
        <end position="19"/>
    </location>
</feature>